<dbReference type="EC" id="3.2.1.-" evidence="10"/>
<dbReference type="PANTHER" id="PTHR11742:SF55">
    <property type="entry name" value="ENDOPLASMIC RETICULUM MANNOSYL-OLIGOSACCHARIDE 1,2-ALPHA-MANNOSIDASE"/>
    <property type="match status" value="1"/>
</dbReference>
<keyword evidence="4" id="KW-0479">Metal-binding</keyword>
<organism evidence="12 13">
    <name type="scientific">Reticulomyxa filosa</name>
    <dbReference type="NCBI Taxonomy" id="46433"/>
    <lineage>
        <taxon>Eukaryota</taxon>
        <taxon>Sar</taxon>
        <taxon>Rhizaria</taxon>
        <taxon>Retaria</taxon>
        <taxon>Foraminifera</taxon>
        <taxon>Monothalamids</taxon>
        <taxon>Reticulomyxidae</taxon>
        <taxon>Reticulomyxa</taxon>
    </lineage>
</organism>
<evidence type="ECO:0000313" key="13">
    <source>
        <dbReference type="Proteomes" id="UP000023152"/>
    </source>
</evidence>
<proteinExistence type="inferred from homology"/>
<protein>
    <recommendedName>
        <fullName evidence="10">alpha-1,2-Mannosidase</fullName>
        <ecNumber evidence="10">3.2.1.-</ecNumber>
    </recommendedName>
</protein>
<keyword evidence="10" id="KW-0326">Glycosidase</keyword>
<evidence type="ECO:0000256" key="10">
    <source>
        <dbReference type="RuleBase" id="RU361193"/>
    </source>
</evidence>
<name>X6N6C8_RETFI</name>
<dbReference type="GO" id="GO:0004571">
    <property type="term" value="F:mannosyl-oligosaccharide 1,2-alpha-mannosidase activity"/>
    <property type="evidence" value="ECO:0007669"/>
    <property type="project" value="UniProtKB-EC"/>
</dbReference>
<dbReference type="PRINTS" id="PR00747">
    <property type="entry name" value="GLYHDRLASE47"/>
</dbReference>
<dbReference type="GO" id="GO:0005509">
    <property type="term" value="F:calcium ion binding"/>
    <property type="evidence" value="ECO:0007669"/>
    <property type="project" value="InterPro"/>
</dbReference>
<evidence type="ECO:0000256" key="6">
    <source>
        <dbReference type="ARBA" id="ARBA00022837"/>
    </source>
</evidence>
<gene>
    <name evidence="12" type="ORF">RFI_15368</name>
</gene>
<dbReference type="InterPro" id="IPR012341">
    <property type="entry name" value="6hp_glycosidase-like_sf"/>
</dbReference>
<evidence type="ECO:0000256" key="11">
    <source>
        <dbReference type="SAM" id="Phobius"/>
    </source>
</evidence>
<keyword evidence="13" id="KW-1185">Reference proteome</keyword>
<dbReference type="Proteomes" id="UP000023152">
    <property type="component" value="Unassembled WGS sequence"/>
</dbReference>
<dbReference type="InterPro" id="IPR001382">
    <property type="entry name" value="Glyco_hydro_47"/>
</dbReference>
<comment type="catalytic activity">
    <reaction evidence="9">
        <text>N(4)-(alpha-D-Man-(1-&gt;2)-alpha-D-Man-(1-&gt;2)-alpha-D-Man-(1-&gt;3)-[alpha-D-Man-(1-&gt;2)-alpha-D-Man-(1-&gt;3)-[alpha-D-Man-(1-&gt;2)-alpha-D-Man-(1-&gt;6)]-alpha-D-Man-(1-&gt;6)]-beta-D-Man-(1-&gt;4)-beta-D-GlcNAc-(1-&gt;4)-beta-D-GlcNAc)-L-asparaginyl-[protein] (N-glucan mannose isomer 9A1,2,3B1,2,3) + 4 H2O = N(4)-(alpha-D-Man-(1-&gt;3)-[alpha-D-Man-(1-&gt;3)-[alpha-D-Man-(1-&gt;6)]-alpha-D-Man-(1-&gt;6)]-beta-D-Man-(1-&gt;4)-beta-D-GlcNAc-(1-&gt;4)-beta-D-GlcNAc)-L-asparaginyl-[protein] (N-glucan mannose isomer 5A1,2) + 4 beta-D-mannose</text>
        <dbReference type="Rhea" id="RHEA:56008"/>
        <dbReference type="Rhea" id="RHEA-COMP:14356"/>
        <dbReference type="Rhea" id="RHEA-COMP:14367"/>
        <dbReference type="ChEBI" id="CHEBI:15377"/>
        <dbReference type="ChEBI" id="CHEBI:28563"/>
        <dbReference type="ChEBI" id="CHEBI:59087"/>
        <dbReference type="ChEBI" id="CHEBI:139493"/>
        <dbReference type="EC" id="3.2.1.113"/>
    </reaction>
</comment>
<dbReference type="GO" id="GO:0005783">
    <property type="term" value="C:endoplasmic reticulum"/>
    <property type="evidence" value="ECO:0007669"/>
    <property type="project" value="TreeGrafter"/>
</dbReference>
<evidence type="ECO:0000256" key="3">
    <source>
        <dbReference type="ARBA" id="ARBA00007658"/>
    </source>
</evidence>
<sequence>MVHDMNIPKLLGNKPTKKRLTLLKYVACFLLLLCNLIVINVPMKEKMLKDIRRFWFMINTAKKKIFLIQPMTNHFLLANLCHLVLFSPFASAFNRYASLSAAEVASELVQEFVYGYSAYQKYAWGHDELLPLTSSYVDYSSGYSTLWTPIDALDTIYIMNLTDLAEQTKNLICNFSFDINADVAEFDMTIRLLGGLLSAYHFSGETERCLLTKQLNW</sequence>
<dbReference type="Pfam" id="PF01532">
    <property type="entry name" value="Glyco_hydro_47"/>
    <property type="match status" value="1"/>
</dbReference>
<evidence type="ECO:0000256" key="8">
    <source>
        <dbReference type="ARBA" id="ARBA00047669"/>
    </source>
</evidence>
<comment type="similarity">
    <text evidence="3 10">Belongs to the glycosyl hydrolase 47 family.</text>
</comment>
<dbReference type="EMBL" id="ASPP01011252">
    <property type="protein sequence ID" value="ETO21835.1"/>
    <property type="molecule type" value="Genomic_DNA"/>
</dbReference>
<dbReference type="Gene3D" id="1.50.10.10">
    <property type="match status" value="1"/>
</dbReference>
<dbReference type="GO" id="GO:0005975">
    <property type="term" value="P:carbohydrate metabolic process"/>
    <property type="evidence" value="ECO:0007669"/>
    <property type="project" value="InterPro"/>
</dbReference>
<comment type="caution">
    <text evidence="12">The sequence shown here is derived from an EMBL/GenBank/DDBJ whole genome shotgun (WGS) entry which is preliminary data.</text>
</comment>
<dbReference type="AlphaFoldDB" id="X6N6C8"/>
<dbReference type="OrthoDB" id="8118055at2759"/>
<comment type="catalytic activity">
    <reaction evidence="8">
        <text>N(4)-(alpha-D-Man-(1-&gt;2)-alpha-D-Man-(1-&gt;2)-alpha-D-Man-(1-&gt;3)-[alpha-D-Man-(1-&gt;3)-[alpha-D-Man-(1-&gt;2)-alpha-D-Man-(1-&gt;6)]-alpha-D-Man-(1-&gt;6)]-beta-D-Man-(1-&gt;4)-beta-D-GlcNAc-(1-&gt;4)-beta-D-GlcNAc)-L-asparaginyl-[protein] (N-glucan mannose isomer 8A1,2,3B1,3) + 3 H2O = N(4)-(alpha-D-Man-(1-&gt;3)-[alpha-D-Man-(1-&gt;3)-[alpha-D-Man-(1-&gt;6)]-alpha-D-Man-(1-&gt;6)]-beta-D-Man-(1-&gt;4)-beta-D-GlcNAc-(1-&gt;4)-beta-D-GlcNAc)-L-asparaginyl-[protein] (N-glucan mannose isomer 5A1,2) + 3 beta-D-mannose</text>
        <dbReference type="Rhea" id="RHEA:56028"/>
        <dbReference type="Rhea" id="RHEA-COMP:14358"/>
        <dbReference type="Rhea" id="RHEA-COMP:14367"/>
        <dbReference type="ChEBI" id="CHEBI:15377"/>
        <dbReference type="ChEBI" id="CHEBI:28563"/>
        <dbReference type="ChEBI" id="CHEBI:59087"/>
        <dbReference type="ChEBI" id="CHEBI:60628"/>
        <dbReference type="EC" id="3.2.1.113"/>
    </reaction>
</comment>
<evidence type="ECO:0000256" key="5">
    <source>
        <dbReference type="ARBA" id="ARBA00022801"/>
    </source>
</evidence>
<evidence type="ECO:0000256" key="4">
    <source>
        <dbReference type="ARBA" id="ARBA00022723"/>
    </source>
</evidence>
<evidence type="ECO:0000313" key="12">
    <source>
        <dbReference type="EMBL" id="ETO21835.1"/>
    </source>
</evidence>
<evidence type="ECO:0000256" key="9">
    <source>
        <dbReference type="ARBA" id="ARBA00048605"/>
    </source>
</evidence>
<keyword evidence="7" id="KW-1015">Disulfide bond</keyword>
<dbReference type="GO" id="GO:0016020">
    <property type="term" value="C:membrane"/>
    <property type="evidence" value="ECO:0007669"/>
    <property type="project" value="InterPro"/>
</dbReference>
<evidence type="ECO:0000256" key="2">
    <source>
        <dbReference type="ARBA" id="ARBA00004922"/>
    </source>
</evidence>
<dbReference type="PANTHER" id="PTHR11742">
    <property type="entry name" value="MANNOSYL-OLIGOSACCHARIDE ALPHA-1,2-MANNOSIDASE-RELATED"/>
    <property type="match status" value="1"/>
</dbReference>
<keyword evidence="5 10" id="KW-0378">Hydrolase</keyword>
<keyword evidence="11" id="KW-1133">Transmembrane helix</keyword>
<feature type="transmembrane region" description="Helical" evidence="11">
    <location>
        <begin position="22"/>
        <end position="43"/>
    </location>
</feature>
<dbReference type="InterPro" id="IPR036026">
    <property type="entry name" value="Seven-hairpin_glycosidases"/>
</dbReference>
<dbReference type="InterPro" id="IPR050749">
    <property type="entry name" value="Glycosyl_Hydrolase_47"/>
</dbReference>
<keyword evidence="6" id="KW-0106">Calcium</keyword>
<keyword evidence="11" id="KW-0812">Transmembrane</keyword>
<evidence type="ECO:0000256" key="7">
    <source>
        <dbReference type="ARBA" id="ARBA00023157"/>
    </source>
</evidence>
<feature type="non-terminal residue" evidence="12">
    <location>
        <position position="217"/>
    </location>
</feature>
<comment type="pathway">
    <text evidence="2">Protein modification; protein glycosylation.</text>
</comment>
<accession>X6N6C8</accession>
<evidence type="ECO:0000256" key="1">
    <source>
        <dbReference type="ARBA" id="ARBA00001913"/>
    </source>
</evidence>
<dbReference type="SUPFAM" id="SSF48225">
    <property type="entry name" value="Seven-hairpin glycosidases"/>
    <property type="match status" value="1"/>
</dbReference>
<comment type="cofactor">
    <cofactor evidence="1">
        <name>Ca(2+)</name>
        <dbReference type="ChEBI" id="CHEBI:29108"/>
    </cofactor>
</comment>
<keyword evidence="11" id="KW-0472">Membrane</keyword>
<reference evidence="12 13" key="1">
    <citation type="journal article" date="2013" name="Curr. Biol.">
        <title>The Genome of the Foraminiferan Reticulomyxa filosa.</title>
        <authorList>
            <person name="Glockner G."/>
            <person name="Hulsmann N."/>
            <person name="Schleicher M."/>
            <person name="Noegel A.A."/>
            <person name="Eichinger L."/>
            <person name="Gallinger C."/>
            <person name="Pawlowski J."/>
            <person name="Sierra R."/>
            <person name="Euteneuer U."/>
            <person name="Pillet L."/>
            <person name="Moustafa A."/>
            <person name="Platzer M."/>
            <person name="Groth M."/>
            <person name="Szafranski K."/>
            <person name="Schliwa M."/>
        </authorList>
    </citation>
    <scope>NUCLEOTIDE SEQUENCE [LARGE SCALE GENOMIC DNA]</scope>
</reference>